<dbReference type="AlphaFoldDB" id="A0A7J3M141"/>
<comment type="caution">
    <text evidence="1">The sequence shown here is derived from an EMBL/GenBank/DDBJ whole genome shotgun (WGS) entry which is preliminary data.</text>
</comment>
<proteinExistence type="predicted"/>
<organism evidence="1">
    <name type="scientific">Archaeoglobus fulgidus</name>
    <dbReference type="NCBI Taxonomy" id="2234"/>
    <lineage>
        <taxon>Archaea</taxon>
        <taxon>Methanobacteriati</taxon>
        <taxon>Methanobacteriota</taxon>
        <taxon>Archaeoglobi</taxon>
        <taxon>Archaeoglobales</taxon>
        <taxon>Archaeoglobaceae</taxon>
        <taxon>Archaeoglobus</taxon>
    </lineage>
</organism>
<reference evidence="1" key="1">
    <citation type="journal article" date="2020" name="mSystems">
        <title>Genome- and Community-Level Interaction Insights into Carbon Utilization and Element Cycling Functions of Hydrothermarchaeota in Hydrothermal Sediment.</title>
        <authorList>
            <person name="Zhou Z."/>
            <person name="Liu Y."/>
            <person name="Xu W."/>
            <person name="Pan J."/>
            <person name="Luo Z.H."/>
            <person name="Li M."/>
        </authorList>
    </citation>
    <scope>NUCLEOTIDE SEQUENCE [LARGE SCALE GENOMIC DNA]</scope>
    <source>
        <strain evidence="1">SpSt-587</strain>
    </source>
</reference>
<name>A0A7J3M141_ARCFL</name>
<evidence type="ECO:0000313" key="1">
    <source>
        <dbReference type="EMBL" id="HGT82646.1"/>
    </source>
</evidence>
<gene>
    <name evidence="1" type="ORF">ENT52_02855</name>
</gene>
<accession>A0A7J3M141</accession>
<sequence>MKKKIVALLLLLALASVLSFCAEESSSCRADKENAKCSIAKDGIATLSNLNLPSNAKLVDAKISPCEITGKLWSCEEIGWKVKNCEILSENQPFKAKCPIESGAWSVKFRILKPQGCPDPVNPSIKWDCEETVRIYQQI</sequence>
<protein>
    <submittedName>
        <fullName evidence="1">Uncharacterized protein</fullName>
    </submittedName>
</protein>
<dbReference type="EMBL" id="DSYZ01000067">
    <property type="protein sequence ID" value="HGT82646.1"/>
    <property type="molecule type" value="Genomic_DNA"/>
</dbReference>